<feature type="chain" id="PRO_5032602974" evidence="1">
    <location>
        <begin position="18"/>
        <end position="44"/>
    </location>
</feature>
<evidence type="ECO:0000256" key="1">
    <source>
        <dbReference type="SAM" id="SignalP"/>
    </source>
</evidence>
<reference evidence="2" key="1">
    <citation type="submission" date="2021-01" db="EMBL/GenBank/DDBJ databases">
        <authorList>
            <consortium name="Genoscope - CEA"/>
            <person name="William W."/>
        </authorList>
    </citation>
    <scope>NUCLEOTIDE SEQUENCE</scope>
</reference>
<gene>
    <name evidence="2" type="ORF">DARMORV10_C07P23070.1</name>
</gene>
<accession>A0A816M7B7</accession>
<protein>
    <submittedName>
        <fullName evidence="2">(rape) hypothetical protein</fullName>
    </submittedName>
</protein>
<organism evidence="2">
    <name type="scientific">Brassica napus</name>
    <name type="common">Rape</name>
    <dbReference type="NCBI Taxonomy" id="3708"/>
    <lineage>
        <taxon>Eukaryota</taxon>
        <taxon>Viridiplantae</taxon>
        <taxon>Streptophyta</taxon>
        <taxon>Embryophyta</taxon>
        <taxon>Tracheophyta</taxon>
        <taxon>Spermatophyta</taxon>
        <taxon>Magnoliopsida</taxon>
        <taxon>eudicotyledons</taxon>
        <taxon>Gunneridae</taxon>
        <taxon>Pentapetalae</taxon>
        <taxon>rosids</taxon>
        <taxon>malvids</taxon>
        <taxon>Brassicales</taxon>
        <taxon>Brassicaceae</taxon>
        <taxon>Brassiceae</taxon>
        <taxon>Brassica</taxon>
    </lineage>
</organism>
<proteinExistence type="predicted"/>
<dbReference type="Proteomes" id="UP001295469">
    <property type="component" value="Chromosome C07"/>
</dbReference>
<evidence type="ECO:0000313" key="2">
    <source>
        <dbReference type="EMBL" id="CAF1982121.1"/>
    </source>
</evidence>
<keyword evidence="1" id="KW-0732">Signal</keyword>
<dbReference type="EMBL" id="HG994371">
    <property type="protein sequence ID" value="CAF1982121.1"/>
    <property type="molecule type" value="Genomic_DNA"/>
</dbReference>
<dbReference type="AlphaFoldDB" id="A0A816M7B7"/>
<feature type="signal peptide" evidence="1">
    <location>
        <begin position="1"/>
        <end position="17"/>
    </location>
</feature>
<name>A0A816M7B7_BRANA</name>
<sequence>MCFGWFSSIFCFERSQACLLCIVCIRCCCSLCWGIWNSIFHHLP</sequence>